<accession>F4W8S6</accession>
<keyword evidence="2" id="KW-1185">Reference proteome</keyword>
<dbReference type="Proteomes" id="UP000007755">
    <property type="component" value="Unassembled WGS sequence"/>
</dbReference>
<dbReference type="EMBL" id="GL887917">
    <property type="protein sequence ID" value="EGI69393.1"/>
    <property type="molecule type" value="Genomic_DNA"/>
</dbReference>
<gene>
    <name evidence="1" type="ORF">G5I_01859</name>
</gene>
<organism evidence="2">
    <name type="scientific">Acromyrmex echinatior</name>
    <name type="common">Panamanian leafcutter ant</name>
    <name type="synonym">Acromyrmex octospinosus echinatior</name>
    <dbReference type="NCBI Taxonomy" id="103372"/>
    <lineage>
        <taxon>Eukaryota</taxon>
        <taxon>Metazoa</taxon>
        <taxon>Ecdysozoa</taxon>
        <taxon>Arthropoda</taxon>
        <taxon>Hexapoda</taxon>
        <taxon>Insecta</taxon>
        <taxon>Pterygota</taxon>
        <taxon>Neoptera</taxon>
        <taxon>Endopterygota</taxon>
        <taxon>Hymenoptera</taxon>
        <taxon>Apocrita</taxon>
        <taxon>Aculeata</taxon>
        <taxon>Formicoidea</taxon>
        <taxon>Formicidae</taxon>
        <taxon>Myrmicinae</taxon>
        <taxon>Acromyrmex</taxon>
    </lineage>
</organism>
<protein>
    <submittedName>
        <fullName evidence="1">Uncharacterized protein</fullName>
    </submittedName>
</protein>
<dbReference type="AlphaFoldDB" id="F4W8S6"/>
<name>F4W8S6_ACREC</name>
<dbReference type="InParanoid" id="F4W8S6"/>
<reference evidence="1" key="1">
    <citation type="submission" date="2011-02" db="EMBL/GenBank/DDBJ databases">
        <title>The genome of the leaf-cutting ant Acromyrmex echinatior suggests key adaptations to social evolution and fungus farming.</title>
        <authorList>
            <person name="Nygaard S."/>
            <person name="Zhang G."/>
        </authorList>
    </citation>
    <scope>NUCLEOTIDE SEQUENCE</scope>
</reference>
<evidence type="ECO:0000313" key="2">
    <source>
        <dbReference type="Proteomes" id="UP000007755"/>
    </source>
</evidence>
<proteinExistence type="predicted"/>
<dbReference type="OrthoDB" id="2428204at2759"/>
<evidence type="ECO:0000313" key="1">
    <source>
        <dbReference type="EMBL" id="EGI69393.1"/>
    </source>
</evidence>
<sequence>MSAADYMKPYTVCPSEAEEIAEMAKCRNHTSVTRFGRMCKTLQATELNGRRRTARRSLRRLLHPCFRLFFVDAIGLRYSCSQSRYLCLDPRARRRSAIVCNRFLELDNLTEIAMLDAFLNADVIESTQIMIADRGPLHTFSIHVEVTGMIMLIYRRDHNTTSSCLPRSNSIDSVAEWGLTGVGTIGSNNITVGSMYSLLEHPPPRRSPSPLLGARNDTLSIVSPNIGRRVKGYRTVVAKPRLLVIIYNAEDYQTVKRETWGGIHSW</sequence>